<evidence type="ECO:0000313" key="2">
    <source>
        <dbReference type="EMBL" id="SUA47189.1"/>
    </source>
</evidence>
<keyword evidence="1" id="KW-0812">Transmembrane</keyword>
<gene>
    <name evidence="2" type="ORF">NCTC13184_05729</name>
</gene>
<keyword evidence="1" id="KW-1133">Transmembrane helix</keyword>
<organism evidence="2 3">
    <name type="scientific">Nocardia africana</name>
    <dbReference type="NCBI Taxonomy" id="134964"/>
    <lineage>
        <taxon>Bacteria</taxon>
        <taxon>Bacillati</taxon>
        <taxon>Actinomycetota</taxon>
        <taxon>Actinomycetes</taxon>
        <taxon>Mycobacteriales</taxon>
        <taxon>Nocardiaceae</taxon>
        <taxon>Nocardia</taxon>
    </lineage>
</organism>
<dbReference type="EMBL" id="UGRU01000001">
    <property type="protein sequence ID" value="SUA47189.1"/>
    <property type="molecule type" value="Genomic_DNA"/>
</dbReference>
<dbReference type="AlphaFoldDB" id="A0A378X174"/>
<evidence type="ECO:0000256" key="1">
    <source>
        <dbReference type="SAM" id="Phobius"/>
    </source>
</evidence>
<feature type="transmembrane region" description="Helical" evidence="1">
    <location>
        <begin position="109"/>
        <end position="132"/>
    </location>
</feature>
<dbReference type="OrthoDB" id="4548827at2"/>
<keyword evidence="1" id="KW-0472">Membrane</keyword>
<evidence type="ECO:0000313" key="3">
    <source>
        <dbReference type="Proteomes" id="UP000255082"/>
    </source>
</evidence>
<sequence length="290" mass="32524">MSANAEEKSPMLAWPSDWGKERIPTKITFLLVFLGVMVLVSIPYTLDFARQGDSLRAFYGVMIGLMALSFIVALLPHLRVRRTTLPRNMSVNGDTGLRLPFISSWKPTLIIWLVVGAIFIVVRGALFFTHLSNSEDTGRTAVDVGGLVVVVVVLLLILVMASFLIAGRNKQGPSATLDMQGITLSLGSSVRVIGWEDIDTVFAAIVNNSRAVRIIPNPRTRIQVEIGRNIIDYLQRRYYEQYMDLHPQVLGIDPPLLLHLVRFYWQHPESRDELSSDAVIERMRRGELLG</sequence>
<feature type="transmembrane region" description="Helical" evidence="1">
    <location>
        <begin position="58"/>
        <end position="78"/>
    </location>
</feature>
<feature type="transmembrane region" description="Helical" evidence="1">
    <location>
        <begin position="27"/>
        <end position="46"/>
    </location>
</feature>
<accession>A0A378X174</accession>
<feature type="transmembrane region" description="Helical" evidence="1">
    <location>
        <begin position="144"/>
        <end position="166"/>
    </location>
</feature>
<reference evidence="2 3" key="1">
    <citation type="submission" date="2018-06" db="EMBL/GenBank/DDBJ databases">
        <authorList>
            <consortium name="Pathogen Informatics"/>
            <person name="Doyle S."/>
        </authorList>
    </citation>
    <scope>NUCLEOTIDE SEQUENCE [LARGE SCALE GENOMIC DNA]</scope>
    <source>
        <strain evidence="2 3">NCTC13184</strain>
    </source>
</reference>
<dbReference type="Proteomes" id="UP000255082">
    <property type="component" value="Unassembled WGS sequence"/>
</dbReference>
<proteinExistence type="predicted"/>
<name>A0A378X174_9NOCA</name>
<dbReference type="RefSeq" id="WP_128145405.1">
    <property type="nucleotide sequence ID" value="NZ_JAJFOE010000001.1"/>
</dbReference>
<protein>
    <submittedName>
        <fullName evidence="2">Uncharacterized protein</fullName>
    </submittedName>
</protein>